<keyword evidence="9" id="KW-1185">Reference proteome</keyword>
<evidence type="ECO:0000256" key="2">
    <source>
        <dbReference type="ARBA" id="ARBA00023125"/>
    </source>
</evidence>
<dbReference type="Pfam" id="PF24624">
    <property type="entry name" value="Int_N"/>
    <property type="match status" value="1"/>
</dbReference>
<dbReference type="SUPFAM" id="SSF56349">
    <property type="entry name" value="DNA breaking-rejoining enzymes"/>
    <property type="match status" value="1"/>
</dbReference>
<dbReference type="Proteomes" id="UP001162135">
    <property type="component" value="Unassembled WGS sequence"/>
</dbReference>
<dbReference type="RefSeq" id="WP_110715057.1">
    <property type="nucleotide sequence ID" value="NZ_PGFS01000001.1"/>
</dbReference>
<evidence type="ECO:0000313" key="9">
    <source>
        <dbReference type="Proteomes" id="UP001162135"/>
    </source>
</evidence>
<evidence type="ECO:0000256" key="4">
    <source>
        <dbReference type="PROSITE-ProRule" id="PRU01248"/>
    </source>
</evidence>
<dbReference type="InterPro" id="IPR010998">
    <property type="entry name" value="Integrase_recombinase_N"/>
</dbReference>
<organism evidence="8 9">
    <name type="scientific">Salinicola acroporae</name>
    <dbReference type="NCBI Taxonomy" id="1541440"/>
    <lineage>
        <taxon>Bacteria</taxon>
        <taxon>Pseudomonadati</taxon>
        <taxon>Pseudomonadota</taxon>
        <taxon>Gammaproteobacteria</taxon>
        <taxon>Oceanospirillales</taxon>
        <taxon>Halomonadaceae</taxon>
        <taxon>Salinicola</taxon>
    </lineage>
</organism>
<evidence type="ECO:0000256" key="3">
    <source>
        <dbReference type="ARBA" id="ARBA00023172"/>
    </source>
</evidence>
<comment type="caution">
    <text evidence="8">The sequence shown here is derived from an EMBL/GenBank/DDBJ whole genome shotgun (WGS) entry which is preliminary data.</text>
</comment>
<evidence type="ECO:0000256" key="1">
    <source>
        <dbReference type="ARBA" id="ARBA00022908"/>
    </source>
</evidence>
<feature type="domain" description="Tyr recombinase" evidence="6">
    <location>
        <begin position="159"/>
        <end position="320"/>
    </location>
</feature>
<dbReference type="InterPro" id="IPR057084">
    <property type="entry name" value="Int_N"/>
</dbReference>
<sequence>MAIKKTAKGWQVDIQPGGRGQRRVRKSFPTKAEAQRFENKVRAQHADGTPYLKPQRDDRTLSDLVDLWYAHHGMSLKSGKERVRSLKNVAQALGNPKVRHFTSQTWAEYRTERIKEVSPISVNHEHTYLKAVFSELGRLGLWDQENPLARIRLLRVTEKEMAFLSEPDIRALLTRLKSLANRDCYYITCICLSTGARWSEAETLRAENLRADRVTFVDTKAGKNRTVPIDQQLVGQIRQRKRVGRLFGNAYKVFGQAIEDSQIQLPPGQLTHVLRHTFASHFMMNGGNILVLQRILGHQSLAMTMRYAHFAPDHLEEAVKFNPLARLTLG</sequence>
<dbReference type="PANTHER" id="PTHR30349">
    <property type="entry name" value="PHAGE INTEGRASE-RELATED"/>
    <property type="match status" value="1"/>
</dbReference>
<keyword evidence="3" id="KW-0233">DNA recombination</keyword>
<dbReference type="InterPro" id="IPR044068">
    <property type="entry name" value="CB"/>
</dbReference>
<dbReference type="EMBL" id="PGFS01000001">
    <property type="protein sequence ID" value="MDH4571034.1"/>
    <property type="molecule type" value="Genomic_DNA"/>
</dbReference>
<dbReference type="PROSITE" id="PS51898">
    <property type="entry name" value="TYR_RECOMBINASE"/>
    <property type="match status" value="1"/>
</dbReference>
<dbReference type="CDD" id="cd00796">
    <property type="entry name" value="INT_Rci_Hp1_C"/>
    <property type="match status" value="1"/>
</dbReference>
<dbReference type="InterPro" id="IPR011010">
    <property type="entry name" value="DNA_brk_join_enz"/>
</dbReference>
<evidence type="ECO:0000313" key="8">
    <source>
        <dbReference type="EMBL" id="MDH4571034.1"/>
    </source>
</evidence>
<evidence type="ECO:0000259" key="7">
    <source>
        <dbReference type="PROSITE" id="PS51900"/>
    </source>
</evidence>
<proteinExistence type="predicted"/>
<evidence type="ECO:0000256" key="5">
    <source>
        <dbReference type="SAM" id="MobiDB-lite"/>
    </source>
</evidence>
<feature type="region of interest" description="Disordered" evidence="5">
    <location>
        <begin position="1"/>
        <end position="30"/>
    </location>
</feature>
<feature type="domain" description="Core-binding (CB)" evidence="7">
    <location>
        <begin position="59"/>
        <end position="137"/>
    </location>
</feature>
<keyword evidence="1" id="KW-0229">DNA integration</keyword>
<dbReference type="InterPro" id="IPR002104">
    <property type="entry name" value="Integrase_catalytic"/>
</dbReference>
<keyword evidence="2 4" id="KW-0238">DNA-binding</keyword>
<dbReference type="Pfam" id="PF00589">
    <property type="entry name" value="Phage_integrase"/>
    <property type="match status" value="1"/>
</dbReference>
<reference evidence="8" key="2">
    <citation type="submission" date="2017-11" db="EMBL/GenBank/DDBJ databases">
        <authorList>
            <person name="Das S.K."/>
        </authorList>
    </citation>
    <scope>NUCLEOTIDE SEQUENCE</scope>
    <source>
        <strain evidence="8">S4-41</strain>
    </source>
</reference>
<dbReference type="Gene3D" id="1.10.443.10">
    <property type="entry name" value="Intergrase catalytic core"/>
    <property type="match status" value="1"/>
</dbReference>
<name>A0ABT6I0Q5_9GAMM</name>
<dbReference type="InterPro" id="IPR050090">
    <property type="entry name" value="Tyrosine_recombinase_XerCD"/>
</dbReference>
<reference evidence="8" key="1">
    <citation type="journal article" date="2015" name="Antonie Van Leeuwenhoek">
        <title>Comparative 16S rRNA signatures and multilocus sequence analysis for the genus Salinicola and description of Salinicola acroporae sp. nov., isolated from coral Acropora digitifera.</title>
        <authorList>
            <person name="Lepcha R.T."/>
            <person name="Poddar A."/>
            <person name="Schumann P."/>
            <person name="Das S.K."/>
        </authorList>
    </citation>
    <scope>NUCLEOTIDE SEQUENCE</scope>
    <source>
        <strain evidence="8">S4-41</strain>
    </source>
</reference>
<accession>A0ABT6I0Q5</accession>
<evidence type="ECO:0000259" key="6">
    <source>
        <dbReference type="PROSITE" id="PS51898"/>
    </source>
</evidence>
<dbReference type="Gene3D" id="1.10.150.130">
    <property type="match status" value="1"/>
</dbReference>
<dbReference type="InterPro" id="IPR013762">
    <property type="entry name" value="Integrase-like_cat_sf"/>
</dbReference>
<dbReference type="PANTHER" id="PTHR30349:SF93">
    <property type="entry name" value="FELS-2 PROPHAGE PROTEIN"/>
    <property type="match status" value="1"/>
</dbReference>
<protein>
    <submittedName>
        <fullName evidence="8">Integrase</fullName>
    </submittedName>
</protein>
<gene>
    <name evidence="8" type="ORF">CUR86_00190</name>
</gene>
<dbReference type="PROSITE" id="PS51900">
    <property type="entry name" value="CB"/>
    <property type="match status" value="1"/>
</dbReference>